<gene>
    <name evidence="1" type="ORF">FRC98_10120</name>
</gene>
<sequence>MRAELEDYQPPTPHLEKSEGETWVAFMGDALAALGDAVALKHPDHPTVYAAVVAHPGGRRARLWTPHWPQWCEPGLSVEASGQKAALGVAPGEVVELEAALIVPQSEGTTPLWPERVAMSQLDGRRERIALGVEVLDLVAPLARGGINLIIDTREKIDTPLALFGAMGRRVRAQLLDDHGPLHVLDMTGLLDDADTRVVAGATPWEQASALRLAVALAASLRDISPTLNLLTLPALQPFTHTHAPEAVARGVGMSELVDMISEQLVSTEQANHTTLLYLRVSPELGGLSDIIETLDLGAVDAQIIIGPDGTFEPGRSNSRVELDTDDERRRQSALSALAQGSRAAERAAIFGEGELEDEELESIQRAEALRVNLSDALNAAD</sequence>
<dbReference type="OrthoDB" id="5511448at2"/>
<organism evidence="1 2">
    <name type="scientific">Lujinxingia vulgaris</name>
    <dbReference type="NCBI Taxonomy" id="2600176"/>
    <lineage>
        <taxon>Bacteria</taxon>
        <taxon>Deltaproteobacteria</taxon>
        <taxon>Bradymonadales</taxon>
        <taxon>Lujinxingiaceae</taxon>
        <taxon>Lujinxingia</taxon>
    </lineage>
</organism>
<dbReference type="Proteomes" id="UP000321412">
    <property type="component" value="Unassembled WGS sequence"/>
</dbReference>
<dbReference type="AlphaFoldDB" id="A0A5C6X733"/>
<evidence type="ECO:0000313" key="2">
    <source>
        <dbReference type="Proteomes" id="UP000321412"/>
    </source>
</evidence>
<protein>
    <submittedName>
        <fullName evidence="1">Uncharacterized protein</fullName>
    </submittedName>
</protein>
<reference evidence="1 2" key="1">
    <citation type="submission" date="2019-08" db="EMBL/GenBank/DDBJ databases">
        <title>Bradymonadales sp. TMQ4.</title>
        <authorList>
            <person name="Liang Q."/>
        </authorList>
    </citation>
    <scope>NUCLEOTIDE SEQUENCE [LARGE SCALE GENOMIC DNA]</scope>
    <source>
        <strain evidence="1 2">TMQ4</strain>
    </source>
</reference>
<dbReference type="EMBL" id="VOSM01000004">
    <property type="protein sequence ID" value="TXD37084.1"/>
    <property type="molecule type" value="Genomic_DNA"/>
</dbReference>
<proteinExistence type="predicted"/>
<accession>A0A5C6X733</accession>
<name>A0A5C6X733_9DELT</name>
<comment type="caution">
    <text evidence="1">The sequence shown here is derived from an EMBL/GenBank/DDBJ whole genome shotgun (WGS) entry which is preliminary data.</text>
</comment>
<dbReference type="RefSeq" id="WP_146981290.1">
    <property type="nucleotide sequence ID" value="NZ_VOSM01000004.1"/>
</dbReference>
<keyword evidence="2" id="KW-1185">Reference proteome</keyword>
<evidence type="ECO:0000313" key="1">
    <source>
        <dbReference type="EMBL" id="TXD37084.1"/>
    </source>
</evidence>